<dbReference type="PANTHER" id="PTHR47307">
    <property type="entry name" value="GLUTATHIONE-REGULATED POTASSIUM-EFFLUX SYSTEM ANCILLARY PROTEIN KEFG"/>
    <property type="match status" value="1"/>
</dbReference>
<dbReference type="AlphaFoldDB" id="A0A9P1JKB0"/>
<dbReference type="InterPro" id="IPR029039">
    <property type="entry name" value="Flavoprotein-like_sf"/>
</dbReference>
<organism evidence="3 4">
    <name type="scientific">Bacillus amyloliquefaciens (strain ATCC 23350 / DSM 7 / BCRC 11601 / CCUG 28519 / NBRC 15535 / NRRL B-14393 / F)</name>
    <dbReference type="NCBI Taxonomy" id="692420"/>
    <lineage>
        <taxon>Bacteria</taxon>
        <taxon>Bacillati</taxon>
        <taxon>Bacillota</taxon>
        <taxon>Bacilli</taxon>
        <taxon>Bacillales</taxon>
        <taxon>Bacillaceae</taxon>
        <taxon>Bacillus</taxon>
        <taxon>Bacillus amyloliquefaciens group</taxon>
    </lineage>
</organism>
<dbReference type="SUPFAM" id="SSF52218">
    <property type="entry name" value="Flavoproteins"/>
    <property type="match status" value="1"/>
</dbReference>
<gene>
    <name evidence="3" type="primary">ywrO</name>
    <name evidence="3" type="ordered locus">BAMF_3443</name>
</gene>
<keyword evidence="1 3" id="KW-0560">Oxidoreductase</keyword>
<dbReference type="InterPro" id="IPR003680">
    <property type="entry name" value="Flavodoxin_fold"/>
</dbReference>
<reference evidence="3 4" key="1">
    <citation type="journal article" date="2011" name="Int. J. Syst. Evol. Microbiol.">
        <title>Relationship of Bacillus amyloliquefaciens clades associated with strains DSM 7T and FZB42T: a proposal for Bacillus amyloliquefaciens subsp. amyloliquefaciens subsp. nov. and Bacillus amyloliquefaciens subsp. plantarum subsp. nov. based on complete genome sequence comparisons.</title>
        <authorList>
            <person name="Borriss R."/>
            <person name="Chen X.H."/>
            <person name="Rueckert C."/>
            <person name="Blom J."/>
            <person name="Becker A."/>
            <person name="Baumgarth B."/>
            <person name="Fan B."/>
            <person name="Pukall R."/>
            <person name="Schumann P."/>
            <person name="Sproer C."/>
            <person name="Junge H."/>
            <person name="Vater J."/>
            <person name="Puhler A."/>
            <person name="Klenk H.P."/>
        </authorList>
    </citation>
    <scope>NUCLEOTIDE SEQUENCE [LARGE SCALE GENOMIC DNA]</scope>
    <source>
        <strain evidence="4">DSM 7</strain>
    </source>
</reference>
<dbReference type="GO" id="GO:0003955">
    <property type="term" value="F:NAD(P)H dehydrogenase (quinone) activity"/>
    <property type="evidence" value="ECO:0007669"/>
    <property type="project" value="TreeGrafter"/>
</dbReference>
<dbReference type="EMBL" id="FN597644">
    <property type="protein sequence ID" value="CBI44569.1"/>
    <property type="molecule type" value="Genomic_DNA"/>
</dbReference>
<evidence type="ECO:0000313" key="3">
    <source>
        <dbReference type="EMBL" id="CBI44569.1"/>
    </source>
</evidence>
<dbReference type="KEGG" id="bao:BAMF_3443"/>
<accession>A0A9P1JKB0</accession>
<dbReference type="Proteomes" id="UP000006562">
    <property type="component" value="Chromosome"/>
</dbReference>
<sequence length="177" mass="19965">MVAVKVLVLAVHPDMENSAVNKAWTEELKKHDELTVRELYKEYPDGQIDAEKERHLCEQYDRIVFQFPLYWYSAPPLLKTWMDHVLSYGWAYGSKGKALHGKELMLAVSVGAGEDAYQAGGSNHFTLSELLRPFQAMANFTGMTYLPAFALYGVNGADATDIHDNAKRLAAYIKKSF</sequence>
<dbReference type="Pfam" id="PF02525">
    <property type="entry name" value="Flavodoxin_2"/>
    <property type="match status" value="1"/>
</dbReference>
<reference evidence="4" key="2">
    <citation type="journal article" date="2011" name="J. Biotechnol.">
        <title>Genome sequence of B. amyloliquefaciens type strain DSM7(T) reveals differences to plant-associated B. amyloliquefaciens FZB42.</title>
        <authorList>
            <person name="Ruckert C."/>
            <person name="Blom J."/>
            <person name="Chen X."/>
            <person name="Reva O."/>
            <person name="Borriss R."/>
        </authorList>
    </citation>
    <scope>NUCLEOTIDE SEQUENCE [LARGE SCALE GENOMIC DNA]</scope>
    <source>
        <strain evidence="4">DSM 7</strain>
    </source>
</reference>
<proteinExistence type="predicted"/>
<dbReference type="EC" id="1.10.99.2" evidence="3"/>
<evidence type="ECO:0000313" key="4">
    <source>
        <dbReference type="Proteomes" id="UP000006562"/>
    </source>
</evidence>
<protein>
    <submittedName>
        <fullName evidence="3">Nitroreductase</fullName>
        <ecNumber evidence="3">1.10.99.2</ecNumber>
    </submittedName>
</protein>
<dbReference type="GO" id="GO:0010181">
    <property type="term" value="F:FMN binding"/>
    <property type="evidence" value="ECO:0007669"/>
    <property type="project" value="TreeGrafter"/>
</dbReference>
<dbReference type="InterPro" id="IPR046980">
    <property type="entry name" value="KefG/KefF"/>
</dbReference>
<evidence type="ECO:0000259" key="2">
    <source>
        <dbReference type="Pfam" id="PF02525"/>
    </source>
</evidence>
<dbReference type="Gene3D" id="3.40.50.360">
    <property type="match status" value="1"/>
</dbReference>
<name>A0A9P1JKB0_BACAS</name>
<evidence type="ECO:0000256" key="1">
    <source>
        <dbReference type="ARBA" id="ARBA00023002"/>
    </source>
</evidence>
<dbReference type="GO" id="GO:0009055">
    <property type="term" value="F:electron transfer activity"/>
    <property type="evidence" value="ECO:0007669"/>
    <property type="project" value="TreeGrafter"/>
</dbReference>
<keyword evidence="4" id="KW-1185">Reference proteome</keyword>
<dbReference type="PANTHER" id="PTHR47307:SF1">
    <property type="entry name" value="GLUTATHIONE-REGULATED POTASSIUM-EFFLUX SYSTEM ANCILLARY PROTEIN KEFG"/>
    <property type="match status" value="1"/>
</dbReference>
<feature type="domain" description="Flavodoxin-like fold" evidence="2">
    <location>
        <begin position="5"/>
        <end position="171"/>
    </location>
</feature>